<dbReference type="Proteomes" id="UP000239001">
    <property type="component" value="Unassembled WGS sequence"/>
</dbReference>
<sequence>MSISILPRNAVTCKLLDDGWRLNYLYPRFATVTRPDGSRHCSYIGFDDLNTAQSYLETLSQNYKAELRTGQRLETCYEIKVWGLSTEASFEVLRQLYRKA</sequence>
<evidence type="ECO:0000313" key="1">
    <source>
        <dbReference type="EMBL" id="PSF30493.1"/>
    </source>
</evidence>
<comment type="caution">
    <text evidence="1">The sequence shown here is derived from an EMBL/GenBank/DDBJ whole genome shotgun (WGS) entry which is preliminary data.</text>
</comment>
<reference evidence="1 2" key="1">
    <citation type="submission" date="2018-03" db="EMBL/GenBank/DDBJ databases">
        <title>The ancient ancestry and fast evolution of plastids.</title>
        <authorList>
            <person name="Moore K.R."/>
            <person name="Magnabosco C."/>
            <person name="Momper L."/>
            <person name="Gold D.A."/>
            <person name="Bosak T."/>
            <person name="Fournier G.P."/>
        </authorList>
    </citation>
    <scope>NUCLEOTIDE SEQUENCE [LARGE SCALE GENOMIC DNA]</scope>
    <source>
        <strain evidence="1 2">CCALA 016</strain>
    </source>
</reference>
<organism evidence="1 2">
    <name type="scientific">Aphanothece hegewaldii CCALA 016</name>
    <dbReference type="NCBI Taxonomy" id="2107694"/>
    <lineage>
        <taxon>Bacteria</taxon>
        <taxon>Bacillati</taxon>
        <taxon>Cyanobacteriota</taxon>
        <taxon>Cyanophyceae</taxon>
        <taxon>Oscillatoriophycideae</taxon>
        <taxon>Chroococcales</taxon>
        <taxon>Aphanothecaceae</taxon>
        <taxon>Aphanothece</taxon>
    </lineage>
</organism>
<gene>
    <name evidence="1" type="ORF">C7H19_23810</name>
</gene>
<dbReference type="EMBL" id="PXOH01000055">
    <property type="protein sequence ID" value="PSF30493.1"/>
    <property type="molecule type" value="Genomic_DNA"/>
</dbReference>
<evidence type="ECO:0000313" key="2">
    <source>
        <dbReference type="Proteomes" id="UP000239001"/>
    </source>
</evidence>
<dbReference type="RefSeq" id="WP_106459400.1">
    <property type="nucleotide sequence ID" value="NZ_PXOH01000055.1"/>
</dbReference>
<reference evidence="1 2" key="2">
    <citation type="submission" date="2018-03" db="EMBL/GenBank/DDBJ databases">
        <authorList>
            <person name="Keele B.F."/>
        </authorList>
    </citation>
    <scope>NUCLEOTIDE SEQUENCE [LARGE SCALE GENOMIC DNA]</scope>
    <source>
        <strain evidence="1 2">CCALA 016</strain>
    </source>
</reference>
<dbReference type="AlphaFoldDB" id="A0A2T1LR90"/>
<protein>
    <submittedName>
        <fullName evidence="1">Uncharacterized protein</fullName>
    </submittedName>
</protein>
<keyword evidence="2" id="KW-1185">Reference proteome</keyword>
<accession>A0A2T1LR90</accession>
<proteinExistence type="predicted"/>
<name>A0A2T1LR90_9CHRO</name>
<dbReference type="OrthoDB" id="486498at2"/>